<proteinExistence type="predicted"/>
<feature type="chain" id="PRO_5040959793" evidence="1">
    <location>
        <begin position="22"/>
        <end position="148"/>
    </location>
</feature>
<dbReference type="RefSeq" id="WP_226544521.1">
    <property type="nucleotide sequence ID" value="NZ_JAJAPW010000008.1"/>
</dbReference>
<evidence type="ECO:0000313" key="3">
    <source>
        <dbReference type="Proteomes" id="UP001139199"/>
    </source>
</evidence>
<protein>
    <submittedName>
        <fullName evidence="2">Uncharacterized protein</fullName>
    </submittedName>
</protein>
<keyword evidence="3" id="KW-1185">Reference proteome</keyword>
<organism evidence="2 3">
    <name type="scientific">Neotamlana laminarinivorans</name>
    <dbReference type="NCBI Taxonomy" id="2883124"/>
    <lineage>
        <taxon>Bacteria</taxon>
        <taxon>Pseudomonadati</taxon>
        <taxon>Bacteroidota</taxon>
        <taxon>Flavobacteriia</taxon>
        <taxon>Flavobacteriales</taxon>
        <taxon>Flavobacteriaceae</taxon>
        <taxon>Neotamlana</taxon>
    </lineage>
</organism>
<reference evidence="2" key="1">
    <citation type="submission" date="2021-10" db="EMBL/GenBank/DDBJ databases">
        <title>Tamlana sargassums sp. nov., and Tamlana laminarinivorans sp. nov., two new bacteria isolated from the brown alga.</title>
        <authorList>
            <person name="Li J."/>
        </authorList>
    </citation>
    <scope>NUCLEOTIDE SEQUENCE</scope>
    <source>
        <strain evidence="2">PT2-4</strain>
    </source>
</reference>
<feature type="signal peptide" evidence="1">
    <location>
        <begin position="1"/>
        <end position="21"/>
    </location>
</feature>
<dbReference type="AlphaFoldDB" id="A0A9X1L2R1"/>
<name>A0A9X1L2R1_9FLAO</name>
<gene>
    <name evidence="2" type="ORF">LG649_14385</name>
</gene>
<comment type="caution">
    <text evidence="2">The sequence shown here is derived from an EMBL/GenBank/DDBJ whole genome shotgun (WGS) entry which is preliminary data.</text>
</comment>
<keyword evidence="1" id="KW-0732">Signal</keyword>
<evidence type="ECO:0000313" key="2">
    <source>
        <dbReference type="EMBL" id="MCB4800038.1"/>
    </source>
</evidence>
<dbReference type="EMBL" id="JAJAPW010000008">
    <property type="protein sequence ID" value="MCB4800038.1"/>
    <property type="molecule type" value="Genomic_DNA"/>
</dbReference>
<evidence type="ECO:0000256" key="1">
    <source>
        <dbReference type="SAM" id="SignalP"/>
    </source>
</evidence>
<accession>A0A9X1L2R1</accession>
<sequence>MKTKILFLFLTVFFTIAKVSAQKSSGAKSIISPNVAIKKYHNKSELESMQKGQLLTLYIERLESLAKTLPYIAFATKPGITMTTLGIPNTSDNRKKLDTQFEETNAYIMSTKEFENTFLPYSDTRNLIAAILFYEEIMKSLHQYNEFR</sequence>
<dbReference type="Proteomes" id="UP001139199">
    <property type="component" value="Unassembled WGS sequence"/>
</dbReference>